<dbReference type="PANTHER" id="PTHR33737">
    <property type="entry name" value="OS05G0121800 PROTEIN"/>
    <property type="match status" value="1"/>
</dbReference>
<dbReference type="OrthoDB" id="1931260at2759"/>
<dbReference type="InterPro" id="IPR045882">
    <property type="entry name" value="GPT1/2"/>
</dbReference>
<feature type="region of interest" description="Disordered" evidence="1">
    <location>
        <begin position="18"/>
        <end position="37"/>
    </location>
</feature>
<feature type="compositionally biased region" description="Polar residues" evidence="1">
    <location>
        <begin position="350"/>
        <end position="363"/>
    </location>
</feature>
<dbReference type="GO" id="GO:0008017">
    <property type="term" value="F:microtubule binding"/>
    <property type="evidence" value="ECO:0007669"/>
    <property type="project" value="InterPro"/>
</dbReference>
<evidence type="ECO:0000256" key="1">
    <source>
        <dbReference type="SAM" id="MobiDB-lite"/>
    </source>
</evidence>
<dbReference type="AlphaFoldDB" id="A0A8B7C0D4"/>
<dbReference type="GeneID" id="103706647"/>
<dbReference type="Proteomes" id="UP000228380">
    <property type="component" value="Chromosome 13"/>
</dbReference>
<gene>
    <name evidence="3" type="primary">LOC103706647</name>
</gene>
<feature type="compositionally biased region" description="Polar residues" evidence="1">
    <location>
        <begin position="246"/>
        <end position="255"/>
    </location>
</feature>
<name>A0A8B7C0D4_PHODC</name>
<feature type="compositionally biased region" description="Polar residues" evidence="1">
    <location>
        <begin position="494"/>
        <end position="505"/>
    </location>
</feature>
<dbReference type="KEGG" id="pda:103706647"/>
<organism evidence="2 3">
    <name type="scientific">Phoenix dactylifera</name>
    <name type="common">Date palm</name>
    <dbReference type="NCBI Taxonomy" id="42345"/>
    <lineage>
        <taxon>Eukaryota</taxon>
        <taxon>Viridiplantae</taxon>
        <taxon>Streptophyta</taxon>
        <taxon>Embryophyta</taxon>
        <taxon>Tracheophyta</taxon>
        <taxon>Spermatophyta</taxon>
        <taxon>Magnoliopsida</taxon>
        <taxon>Liliopsida</taxon>
        <taxon>Arecaceae</taxon>
        <taxon>Coryphoideae</taxon>
        <taxon>Phoeniceae</taxon>
        <taxon>Phoenix</taxon>
    </lineage>
</organism>
<keyword evidence="2" id="KW-1185">Reference proteome</keyword>
<sequence length="765" mass="82045">METLPLIDVSSEDDLLISASSNAVPDPPSRGLSENHNENMIVSAEEGEGPVKMSKKLEQVLELSESPEQQRVNSRKYNLRKSLAWDNAFFTSEGVLNPEELAIVNSTFGKAEESSLPGIPEDIRKSTESTSTLDSDTLALENLEVELFENVRASIQKSLGKYENASNVVDSCKTKEHGELNAPFLGSSNTVELLSQNKKKPPIGMKRHVVTKKLSDHTSECPRSMKGATNKSADSKPSLKPPRVVSRTTLPTAPNKSGFGPGNIQPRSSIGKPFPGNLINRQSIIVPKKINGDSSIVTSNSVRSPRAIYGSPLVYPLSTSCSSHSGSVSSSSDSTGKSPSKTTRKRVASRITNHSPPGSTTKKTPVKASKIKTMSSNASNPPIHPKSTFKFSANMSPNSSLDSVASESSSSASITAKPGILRDSLDTGSLSFSPALAGPESIIVHSSGLRKLSAGHPYVGSENSATISHSQCISKGSSEIRVISEPSIGENSKRCTNNSSGTKSIKPSGLRKPTPKIGYFDAEKSLGRNVETFSQPGKLRNIIRSTGNRNPVGVNKPKPSKLQLIRPAAKNASTKCDPPRIQLTGPSSTHNMKPASPTYLQQLSEPSELGGTIRMTENHYSCSDVSKVLPPCLSEESHSKVSKVANGVVDTDEFGQFSNPSSGGQTCQEHSEFVTAFPIENESMMSNGKYGDCIGKVKTYEQPSCGYIKQSHMESDLHSVTRSIEKENLFPADETDGRSKDLLAKNLMLPMVESIEEKVSSLSLS</sequence>
<accession>A0A8B7C0D4</accession>
<protein>
    <submittedName>
        <fullName evidence="3">Uncharacterized protein LOC103706647 isoform X1</fullName>
    </submittedName>
</protein>
<feature type="region of interest" description="Disordered" evidence="1">
    <location>
        <begin position="484"/>
        <end position="516"/>
    </location>
</feature>
<feature type="region of interest" description="Disordered" evidence="1">
    <location>
        <begin position="320"/>
        <end position="391"/>
    </location>
</feature>
<feature type="compositionally biased region" description="Low complexity" evidence="1">
    <location>
        <begin position="320"/>
        <end position="341"/>
    </location>
</feature>
<reference evidence="3" key="2">
    <citation type="submission" date="2025-08" db="UniProtKB">
        <authorList>
            <consortium name="RefSeq"/>
        </authorList>
    </citation>
    <scope>IDENTIFICATION</scope>
    <source>
        <tissue evidence="3">Young leaves</tissue>
    </source>
</reference>
<dbReference type="PANTHER" id="PTHR33737:SF2">
    <property type="entry name" value="OS12G0102700 PROTEIN"/>
    <property type="match status" value="1"/>
</dbReference>
<reference evidence="2" key="1">
    <citation type="journal article" date="2019" name="Nat. Commun.">
        <title>Genome-wide association mapping of date palm fruit traits.</title>
        <authorList>
            <person name="Hazzouri K.M."/>
            <person name="Gros-Balthazard M."/>
            <person name="Flowers J.M."/>
            <person name="Copetti D."/>
            <person name="Lemansour A."/>
            <person name="Lebrun M."/>
            <person name="Masmoudi K."/>
            <person name="Ferrand S."/>
            <person name="Dhar M.I."/>
            <person name="Fresquez Z.A."/>
            <person name="Rosas U."/>
            <person name="Zhang J."/>
            <person name="Talag J."/>
            <person name="Lee S."/>
            <person name="Kudrna D."/>
            <person name="Powell R.F."/>
            <person name="Leitch I.J."/>
            <person name="Krueger R.R."/>
            <person name="Wing R.A."/>
            <person name="Amiri K.M.A."/>
            <person name="Purugganan M.D."/>
        </authorList>
    </citation>
    <scope>NUCLEOTIDE SEQUENCE [LARGE SCALE GENOMIC DNA]</scope>
    <source>
        <strain evidence="2">cv. Khalas</strain>
    </source>
</reference>
<proteinExistence type="predicted"/>
<evidence type="ECO:0000313" key="3">
    <source>
        <dbReference type="RefSeq" id="XP_008789036.2"/>
    </source>
</evidence>
<evidence type="ECO:0000313" key="2">
    <source>
        <dbReference type="Proteomes" id="UP000228380"/>
    </source>
</evidence>
<dbReference type="RefSeq" id="XP_008789036.2">
    <property type="nucleotide sequence ID" value="XM_008790814.4"/>
</dbReference>
<feature type="region of interest" description="Disordered" evidence="1">
    <location>
        <begin position="213"/>
        <end position="275"/>
    </location>
</feature>